<dbReference type="KEGG" id="soy:115879314"/>
<dbReference type="Proteomes" id="UP000504635">
    <property type="component" value="Unplaced"/>
</dbReference>
<evidence type="ECO:0000256" key="1">
    <source>
        <dbReference type="SAM" id="Phobius"/>
    </source>
</evidence>
<keyword evidence="1" id="KW-0472">Membrane</keyword>
<name>A0A6J2XKW3_SITOR</name>
<evidence type="ECO:0000313" key="2">
    <source>
        <dbReference type="Proteomes" id="UP000504635"/>
    </source>
</evidence>
<feature type="transmembrane region" description="Helical" evidence="1">
    <location>
        <begin position="96"/>
        <end position="114"/>
    </location>
</feature>
<dbReference type="GeneID" id="115879314"/>
<evidence type="ECO:0000313" key="3">
    <source>
        <dbReference type="RefSeq" id="XP_030751942.1"/>
    </source>
</evidence>
<keyword evidence="2" id="KW-1185">Reference proteome</keyword>
<feature type="transmembrane region" description="Helical" evidence="1">
    <location>
        <begin position="134"/>
        <end position="152"/>
    </location>
</feature>
<proteinExistence type="predicted"/>
<protein>
    <submittedName>
        <fullName evidence="3">Uncharacterized protein LOC115879314</fullName>
    </submittedName>
</protein>
<gene>
    <name evidence="3" type="primary">LOC115879314</name>
</gene>
<reference evidence="3" key="1">
    <citation type="submission" date="2025-08" db="UniProtKB">
        <authorList>
            <consortium name="RefSeq"/>
        </authorList>
    </citation>
    <scope>IDENTIFICATION</scope>
    <source>
        <tissue evidence="3">Gonads</tissue>
    </source>
</reference>
<sequence length="178" mass="20524">MLKVISKLKMSSSTLALKNNPTNYEELNLKCPKFQEPKSPALLLTSLWLFQSIFSACKMDFYTNVQGISITFNIQDVVLISFAAWMLHKGLSSRNIALILPWIIVTLYGLYYNHYRSLRRMTVILRAVRLASPFPWIALFLTAVGLGLRMALTLRTLQLSANLWYRKKLEKELYQTLS</sequence>
<keyword evidence="1" id="KW-1133">Transmembrane helix</keyword>
<organism evidence="2 3">
    <name type="scientific">Sitophilus oryzae</name>
    <name type="common">Rice weevil</name>
    <name type="synonym">Curculio oryzae</name>
    <dbReference type="NCBI Taxonomy" id="7048"/>
    <lineage>
        <taxon>Eukaryota</taxon>
        <taxon>Metazoa</taxon>
        <taxon>Ecdysozoa</taxon>
        <taxon>Arthropoda</taxon>
        <taxon>Hexapoda</taxon>
        <taxon>Insecta</taxon>
        <taxon>Pterygota</taxon>
        <taxon>Neoptera</taxon>
        <taxon>Endopterygota</taxon>
        <taxon>Coleoptera</taxon>
        <taxon>Polyphaga</taxon>
        <taxon>Cucujiformia</taxon>
        <taxon>Curculionidae</taxon>
        <taxon>Dryophthorinae</taxon>
        <taxon>Sitophilus</taxon>
    </lineage>
</organism>
<keyword evidence="1" id="KW-0812">Transmembrane</keyword>
<dbReference type="RefSeq" id="XP_030751942.1">
    <property type="nucleotide sequence ID" value="XM_030896082.1"/>
</dbReference>
<dbReference type="AlphaFoldDB" id="A0A6J2XKW3"/>
<dbReference type="OrthoDB" id="6707744at2759"/>
<accession>A0A6J2XKW3</accession>
<feature type="transmembrane region" description="Helical" evidence="1">
    <location>
        <begin position="67"/>
        <end position="87"/>
    </location>
</feature>
<dbReference type="InParanoid" id="A0A6J2XKW3"/>